<dbReference type="Gene3D" id="3.20.20.80">
    <property type="entry name" value="Glycosidases"/>
    <property type="match status" value="1"/>
</dbReference>
<dbReference type="InterPro" id="IPR029062">
    <property type="entry name" value="Class_I_gatase-like"/>
</dbReference>
<accession>A0A1F6CXM0</accession>
<dbReference type="SUPFAM" id="SSF51445">
    <property type="entry name" value="(Trans)glycosidases"/>
    <property type="match status" value="1"/>
</dbReference>
<dbReference type="Gene3D" id="3.40.50.880">
    <property type="match status" value="1"/>
</dbReference>
<comment type="caution">
    <text evidence="1">The sequence shown here is derived from an EMBL/GenBank/DDBJ whole genome shotgun (WGS) entry which is preliminary data.</text>
</comment>
<gene>
    <name evidence="1" type="ORF">A3F84_02685</name>
</gene>
<organism evidence="1 2">
    <name type="scientific">Handelsmanbacteria sp. (strain RIFCSPLOWO2_12_FULL_64_10)</name>
    <dbReference type="NCBI Taxonomy" id="1817868"/>
    <lineage>
        <taxon>Bacteria</taxon>
        <taxon>Candidatus Handelsmaniibacteriota</taxon>
    </lineage>
</organism>
<dbReference type="EMBL" id="MFKF01000118">
    <property type="protein sequence ID" value="OGG53582.1"/>
    <property type="molecule type" value="Genomic_DNA"/>
</dbReference>
<evidence type="ECO:0000313" key="1">
    <source>
        <dbReference type="EMBL" id="OGG53582.1"/>
    </source>
</evidence>
<dbReference type="InterPro" id="IPR017853">
    <property type="entry name" value="GH"/>
</dbReference>
<proteinExistence type="predicted"/>
<name>A0A1F6CXM0_HANXR</name>
<dbReference type="AlphaFoldDB" id="A0A1F6CXM0"/>
<reference evidence="1 2" key="1">
    <citation type="journal article" date="2016" name="Nat. Commun.">
        <title>Thousands of microbial genomes shed light on interconnected biogeochemical processes in an aquifer system.</title>
        <authorList>
            <person name="Anantharaman K."/>
            <person name="Brown C.T."/>
            <person name="Hug L.A."/>
            <person name="Sharon I."/>
            <person name="Castelle C.J."/>
            <person name="Probst A.J."/>
            <person name="Thomas B.C."/>
            <person name="Singh A."/>
            <person name="Wilkins M.J."/>
            <person name="Karaoz U."/>
            <person name="Brodie E.L."/>
            <person name="Williams K.H."/>
            <person name="Hubbard S.S."/>
            <person name="Banfield J.F."/>
        </authorList>
    </citation>
    <scope>NUCLEOTIDE SEQUENCE [LARGE SCALE GENOMIC DNA]</scope>
    <source>
        <strain evidence="2">RIFCSPLOWO2_12_FULL_64_10</strain>
    </source>
</reference>
<sequence>MKSLNRSPVPRWLGEAGLMMVSNQEPLIFRRRRGGTSVDVEERYEREHTEEFVLRAKEAGATICITHCHKGFGTEAEREEMEKARELARLCHRHGLRVGTYIRPDTLVYETFLAQEPRAVNWWQVTAEGRRHTYGAGQYFRYLPCLNREAYMEYLEGVVRYAVVEIGADLIHFDDLNLVQEPDSCHCDACRVKFREYLRAKYPDERARKERFGHGVLDHIEPPHFLNFRSGAGQLYRHFPTIDDPLLQEWIAFRCRYVSEAYGRLAGLIRSLNPETAVEYNATYSGITGMNTAFSHGLWHPQSAIYGNVFWTEEGNEAGVTPEGVLISKIRTFKVARALSNAVFSYTRSVDALTELRLRAECFAYNPGANGGAPSQDAAPEVRRYTDFYREHWDEFRDTETVADAAVLRSYASLAHNNYTTHRAVILAEQTLIQAKIGFEVVFDEHLTELSSSDRRVWVLADVESMSDEQAEVITRFVKEGGRAIATEETSLYDPWRRRRGRFALADLFGISTPGETIRPVLRPYGGGKVVYIPRLIPRADSPDGAWFNSPYWRLPENWEALVMAVHWVTEGDLAADVRAPLTVTAELVRQPATDRMMLHLVNYQNSQPVPGIKVSLRLPEGKRAKAVAALSPDSDASGDLSFQEEGGRVNFALPWLRTYAMAVVSLATA</sequence>
<dbReference type="CDD" id="cd03143">
    <property type="entry name" value="A4_beta-galactosidase_middle_domain"/>
    <property type="match status" value="1"/>
</dbReference>
<protein>
    <submittedName>
        <fullName evidence="1">Uncharacterized protein</fullName>
    </submittedName>
</protein>
<dbReference type="Proteomes" id="UP000178606">
    <property type="component" value="Unassembled WGS sequence"/>
</dbReference>
<evidence type="ECO:0000313" key="2">
    <source>
        <dbReference type="Proteomes" id="UP000178606"/>
    </source>
</evidence>